<dbReference type="AlphaFoldDB" id="A0A5J9V391"/>
<gene>
    <name evidence="3" type="ORF">EJB05_21594</name>
</gene>
<evidence type="ECO:0000256" key="1">
    <source>
        <dbReference type="ARBA" id="ARBA00022737"/>
    </source>
</evidence>
<protein>
    <recommendedName>
        <fullName evidence="2">Disease resistance R13L4/SHOC-2-like LRR domain-containing protein</fullName>
    </recommendedName>
</protein>
<dbReference type="EMBL" id="RWGY01000011">
    <property type="protein sequence ID" value="TVU29994.1"/>
    <property type="molecule type" value="Genomic_DNA"/>
</dbReference>
<keyword evidence="4" id="KW-1185">Reference proteome</keyword>
<dbReference type="SUPFAM" id="SSF52058">
    <property type="entry name" value="L domain-like"/>
    <property type="match status" value="1"/>
</dbReference>
<comment type="caution">
    <text evidence="3">The sequence shown here is derived from an EMBL/GenBank/DDBJ whole genome shotgun (WGS) entry which is preliminary data.</text>
</comment>
<keyword evidence="1" id="KW-0677">Repeat</keyword>
<dbReference type="InterPro" id="IPR032675">
    <property type="entry name" value="LRR_dom_sf"/>
</dbReference>
<dbReference type="PANTHER" id="PTHR47186">
    <property type="entry name" value="LEUCINE-RICH REPEAT-CONTAINING PROTEIN 57"/>
    <property type="match status" value="1"/>
</dbReference>
<dbReference type="InterPro" id="IPR055414">
    <property type="entry name" value="LRR_R13L4/SHOC2-like"/>
</dbReference>
<feature type="domain" description="Disease resistance R13L4/SHOC-2-like LRR" evidence="2">
    <location>
        <begin position="10"/>
        <end position="363"/>
    </location>
</feature>
<evidence type="ECO:0000259" key="2">
    <source>
        <dbReference type="Pfam" id="PF23598"/>
    </source>
</evidence>
<evidence type="ECO:0000313" key="4">
    <source>
        <dbReference type="Proteomes" id="UP000324897"/>
    </source>
</evidence>
<name>A0A5J9V391_9POAL</name>
<reference evidence="3 4" key="1">
    <citation type="journal article" date="2019" name="Sci. Rep.">
        <title>A high-quality genome of Eragrostis curvula grass provides insights into Poaceae evolution and supports new strategies to enhance forage quality.</title>
        <authorList>
            <person name="Carballo J."/>
            <person name="Santos B.A.C.M."/>
            <person name="Zappacosta D."/>
            <person name="Garbus I."/>
            <person name="Selva J.P."/>
            <person name="Gallo C.A."/>
            <person name="Diaz A."/>
            <person name="Albertini E."/>
            <person name="Caccamo M."/>
            <person name="Echenique V."/>
        </authorList>
    </citation>
    <scope>NUCLEOTIDE SEQUENCE [LARGE SCALE GENOMIC DNA]</scope>
    <source>
        <strain evidence="4">cv. Victoria</strain>
        <tissue evidence="3">Leaf</tissue>
    </source>
</reference>
<dbReference type="Proteomes" id="UP000324897">
    <property type="component" value="Chromosome 1"/>
</dbReference>
<evidence type="ECO:0000313" key="3">
    <source>
        <dbReference type="EMBL" id="TVU29994.1"/>
    </source>
</evidence>
<sequence length="388" mass="42820">MPAVDIDMSKLRSFSGCESTTQGHIPPLSEFRFIRVLILVFLFPPEAEGTETVNLRAICRLFQLRYLKIRSQVELLLPTQIRALQHLETLEIALPSRRKTGIALPSDISQLPCLSYLNILPQMASLPDGVGALRSLRSLATFVLEENSLDSIRGIRHLTNLTELFVRAPVNQRFVESAEARMDVLCSSLPEQGDCKLYLNAWSQEVWFPSIPHWVSRLQKLYSLEIGVDQLCREGVAVLAGLPGLVRLDLWIRGVPRESIVIAGVGFQALKHLIVTSSTLRLTIEAGAMPKLQRLKLEFNVNGTAPDQGGRDNALAGVEHLSALKDIIVHIGGFGAAASNDDSDQRAAAVSALRDAIGLLPNRVRVDITLVYRYPSFGIPYSSVAENR</sequence>
<dbReference type="Pfam" id="PF23598">
    <property type="entry name" value="LRR_14"/>
    <property type="match status" value="1"/>
</dbReference>
<proteinExistence type="predicted"/>
<accession>A0A5J9V391</accession>
<dbReference type="PANTHER" id="PTHR47186:SF3">
    <property type="entry name" value="OS09G0267800 PROTEIN"/>
    <property type="match status" value="1"/>
</dbReference>
<dbReference type="Gramene" id="TVU29994">
    <property type="protein sequence ID" value="TVU29994"/>
    <property type="gene ID" value="EJB05_21594"/>
</dbReference>
<dbReference type="OrthoDB" id="607034at2759"/>
<organism evidence="3 4">
    <name type="scientific">Eragrostis curvula</name>
    <name type="common">weeping love grass</name>
    <dbReference type="NCBI Taxonomy" id="38414"/>
    <lineage>
        <taxon>Eukaryota</taxon>
        <taxon>Viridiplantae</taxon>
        <taxon>Streptophyta</taxon>
        <taxon>Embryophyta</taxon>
        <taxon>Tracheophyta</taxon>
        <taxon>Spermatophyta</taxon>
        <taxon>Magnoliopsida</taxon>
        <taxon>Liliopsida</taxon>
        <taxon>Poales</taxon>
        <taxon>Poaceae</taxon>
        <taxon>PACMAD clade</taxon>
        <taxon>Chloridoideae</taxon>
        <taxon>Eragrostideae</taxon>
        <taxon>Eragrostidinae</taxon>
        <taxon>Eragrostis</taxon>
    </lineage>
</organism>
<feature type="non-terminal residue" evidence="3">
    <location>
        <position position="1"/>
    </location>
</feature>
<dbReference type="Gene3D" id="3.80.10.10">
    <property type="entry name" value="Ribonuclease Inhibitor"/>
    <property type="match status" value="1"/>
</dbReference>